<dbReference type="EMBL" id="NBSK02000005">
    <property type="protein sequence ID" value="KAJ0206874.1"/>
    <property type="molecule type" value="Genomic_DNA"/>
</dbReference>
<dbReference type="Gene3D" id="3.30.420.40">
    <property type="match status" value="1"/>
</dbReference>
<name>A0A9R1XC44_LACSA</name>
<evidence type="ECO:0008006" key="6">
    <source>
        <dbReference type="Google" id="ProtNLM"/>
    </source>
</evidence>
<dbReference type="AlphaFoldDB" id="A0A9R1XC44"/>
<dbReference type="Pfam" id="PF00012">
    <property type="entry name" value="HSP70"/>
    <property type="match status" value="1"/>
</dbReference>
<evidence type="ECO:0000256" key="1">
    <source>
        <dbReference type="ARBA" id="ARBA00007381"/>
    </source>
</evidence>
<sequence>MFADVFALIWLIWLLLYYHKVLRKLVDDASKFLNDKVTKAIVTVPAYFNDSQIIATKDAGHIAYGFDVSGVCKCLLKIFVSCDFLRIIFNISACYQVRSWCVVMKQTGRTDIRMKVEIPQDTELVEPLDEACIWRQTRGTATETLGAENKAESTEKVQLQFTNLPFCFLKYYHICET</sequence>
<accession>A0A9R1XC44</accession>
<evidence type="ECO:0000256" key="2">
    <source>
        <dbReference type="ARBA" id="ARBA00022741"/>
    </source>
</evidence>
<comment type="similarity">
    <text evidence="1">Belongs to the heat shock protein 70 family.</text>
</comment>
<organism evidence="4 5">
    <name type="scientific">Lactuca sativa</name>
    <name type="common">Garden lettuce</name>
    <dbReference type="NCBI Taxonomy" id="4236"/>
    <lineage>
        <taxon>Eukaryota</taxon>
        <taxon>Viridiplantae</taxon>
        <taxon>Streptophyta</taxon>
        <taxon>Embryophyta</taxon>
        <taxon>Tracheophyta</taxon>
        <taxon>Spermatophyta</taxon>
        <taxon>Magnoliopsida</taxon>
        <taxon>eudicotyledons</taxon>
        <taxon>Gunneridae</taxon>
        <taxon>Pentapetalae</taxon>
        <taxon>asterids</taxon>
        <taxon>campanulids</taxon>
        <taxon>Asterales</taxon>
        <taxon>Asteraceae</taxon>
        <taxon>Cichorioideae</taxon>
        <taxon>Cichorieae</taxon>
        <taxon>Lactucinae</taxon>
        <taxon>Lactuca</taxon>
    </lineage>
</organism>
<evidence type="ECO:0000313" key="5">
    <source>
        <dbReference type="Proteomes" id="UP000235145"/>
    </source>
</evidence>
<comment type="caution">
    <text evidence="4">The sequence shown here is derived from an EMBL/GenBank/DDBJ whole genome shotgun (WGS) entry which is preliminary data.</text>
</comment>
<dbReference type="InterPro" id="IPR043129">
    <property type="entry name" value="ATPase_NBD"/>
</dbReference>
<evidence type="ECO:0000256" key="3">
    <source>
        <dbReference type="ARBA" id="ARBA00022840"/>
    </source>
</evidence>
<dbReference type="InterPro" id="IPR013126">
    <property type="entry name" value="Hsp_70_fam"/>
</dbReference>
<proteinExistence type="inferred from homology"/>
<keyword evidence="3" id="KW-0067">ATP-binding</keyword>
<dbReference type="GO" id="GO:0140662">
    <property type="term" value="F:ATP-dependent protein folding chaperone"/>
    <property type="evidence" value="ECO:0007669"/>
    <property type="project" value="InterPro"/>
</dbReference>
<dbReference type="PANTHER" id="PTHR19375">
    <property type="entry name" value="HEAT SHOCK PROTEIN 70KDA"/>
    <property type="match status" value="1"/>
</dbReference>
<keyword evidence="2" id="KW-0547">Nucleotide-binding</keyword>
<dbReference type="GO" id="GO:0005524">
    <property type="term" value="F:ATP binding"/>
    <property type="evidence" value="ECO:0007669"/>
    <property type="project" value="UniProtKB-KW"/>
</dbReference>
<dbReference type="SUPFAM" id="SSF53067">
    <property type="entry name" value="Actin-like ATPase domain"/>
    <property type="match status" value="1"/>
</dbReference>
<keyword evidence="5" id="KW-1185">Reference proteome</keyword>
<evidence type="ECO:0000313" key="4">
    <source>
        <dbReference type="EMBL" id="KAJ0206874.1"/>
    </source>
</evidence>
<dbReference type="Proteomes" id="UP000235145">
    <property type="component" value="Unassembled WGS sequence"/>
</dbReference>
<dbReference type="FunFam" id="3.30.420.40:FF:000028">
    <property type="entry name" value="heat shock 70 kDa protein-like"/>
    <property type="match status" value="1"/>
</dbReference>
<protein>
    <recommendedName>
        <fullName evidence="6">Heat shock protein 70 family</fullName>
    </recommendedName>
</protein>
<gene>
    <name evidence="4" type="ORF">LSAT_V11C500291680</name>
</gene>
<reference evidence="4 5" key="1">
    <citation type="journal article" date="2017" name="Nat. Commun.">
        <title>Genome assembly with in vitro proximity ligation data and whole-genome triplication in lettuce.</title>
        <authorList>
            <person name="Reyes-Chin-Wo S."/>
            <person name="Wang Z."/>
            <person name="Yang X."/>
            <person name="Kozik A."/>
            <person name="Arikit S."/>
            <person name="Song C."/>
            <person name="Xia L."/>
            <person name="Froenicke L."/>
            <person name="Lavelle D.O."/>
            <person name="Truco M.J."/>
            <person name="Xia R."/>
            <person name="Zhu S."/>
            <person name="Xu C."/>
            <person name="Xu H."/>
            <person name="Xu X."/>
            <person name="Cox K."/>
            <person name="Korf I."/>
            <person name="Meyers B.C."/>
            <person name="Michelmore R.W."/>
        </authorList>
    </citation>
    <scope>NUCLEOTIDE SEQUENCE [LARGE SCALE GENOMIC DNA]</scope>
    <source>
        <strain evidence="5">cv. Salinas</strain>
        <tissue evidence="4">Seedlings</tissue>
    </source>
</reference>